<dbReference type="KEGG" id="trc:DYE49_02325"/>
<dbReference type="Pfam" id="PF04321">
    <property type="entry name" value="RmlD_sub_bind"/>
    <property type="match status" value="1"/>
</dbReference>
<accession>A0A7M1XIR2</accession>
<comment type="pathway">
    <text evidence="1 6">Carbohydrate biosynthesis; dTDP-L-rhamnose biosynthesis.</text>
</comment>
<proteinExistence type="inferred from homology"/>
<keyword evidence="6" id="KW-0521">NADP</keyword>
<dbReference type="CDD" id="cd05254">
    <property type="entry name" value="dTDP_HR_like_SDR_e"/>
    <property type="match status" value="1"/>
</dbReference>
<evidence type="ECO:0000256" key="3">
    <source>
        <dbReference type="ARBA" id="ARBA00012929"/>
    </source>
</evidence>
<evidence type="ECO:0000313" key="9">
    <source>
        <dbReference type="Proteomes" id="UP000593591"/>
    </source>
</evidence>
<dbReference type="InterPro" id="IPR005913">
    <property type="entry name" value="dTDP_dehydrorham_reduct"/>
</dbReference>
<evidence type="ECO:0000256" key="5">
    <source>
        <dbReference type="ARBA" id="ARBA00048200"/>
    </source>
</evidence>
<comment type="similarity">
    <text evidence="2 6">Belongs to the dTDP-4-dehydrorhamnose reductase family.</text>
</comment>
<evidence type="ECO:0000313" key="8">
    <source>
        <dbReference type="EMBL" id="QOS39353.1"/>
    </source>
</evidence>
<dbReference type="GO" id="GO:0005829">
    <property type="term" value="C:cytosol"/>
    <property type="evidence" value="ECO:0007669"/>
    <property type="project" value="TreeGrafter"/>
</dbReference>
<evidence type="ECO:0000259" key="7">
    <source>
        <dbReference type="Pfam" id="PF04321"/>
    </source>
</evidence>
<reference evidence="8 9" key="1">
    <citation type="submission" date="2018-08" db="EMBL/GenBank/DDBJ databases">
        <title>The first complete genome of Treponema rectale (CHPAT), a commensal spirochete of the bovine rectum.</title>
        <authorList>
            <person name="Staton G.J."/>
            <person name="Clegg S.R."/>
            <person name="Carter S.D."/>
            <person name="Radford A.D."/>
            <person name="Darby A."/>
            <person name="Hall N."/>
            <person name="Birtles R.J."/>
            <person name="Evans N.J."/>
        </authorList>
    </citation>
    <scope>NUCLEOTIDE SEQUENCE [LARGE SCALE GENOMIC DNA]</scope>
    <source>
        <strain evidence="8 9">CHPA</strain>
    </source>
</reference>
<dbReference type="InterPro" id="IPR029903">
    <property type="entry name" value="RmlD-like-bd"/>
</dbReference>
<dbReference type="EC" id="1.1.1.133" evidence="3 6"/>
<evidence type="ECO:0000256" key="6">
    <source>
        <dbReference type="RuleBase" id="RU364082"/>
    </source>
</evidence>
<dbReference type="EMBL" id="CP031517">
    <property type="protein sequence ID" value="QOS39353.1"/>
    <property type="molecule type" value="Genomic_DNA"/>
</dbReference>
<evidence type="ECO:0000256" key="1">
    <source>
        <dbReference type="ARBA" id="ARBA00004781"/>
    </source>
</evidence>
<feature type="domain" description="RmlD-like substrate binding" evidence="7">
    <location>
        <begin position="7"/>
        <end position="289"/>
    </location>
</feature>
<dbReference type="Gene3D" id="3.40.50.720">
    <property type="entry name" value="NAD(P)-binding Rossmann-like Domain"/>
    <property type="match status" value="1"/>
</dbReference>
<dbReference type="NCBIfam" id="TIGR01214">
    <property type="entry name" value="rmlD"/>
    <property type="match status" value="1"/>
</dbReference>
<dbReference type="Gene3D" id="3.90.25.10">
    <property type="entry name" value="UDP-galactose 4-epimerase, domain 1"/>
    <property type="match status" value="1"/>
</dbReference>
<evidence type="ECO:0000256" key="4">
    <source>
        <dbReference type="ARBA" id="ARBA00017099"/>
    </source>
</evidence>
<sequence>MITKDSRILVTGVKGQLGYDCLRELQERGYHNVRGIDIEDLDITDEEAVMSYISQYKPDVVMHNAAFTAVDKAEELKEKVYQVNALGPKYIAKACKEVGAMMFYISTDYVFNGLGDKPFEVDDPKEGLSVYGKTKAQGEDFVKEMLERYFIIRISWVFGINGKNFIKTMLSLADRGLKQLNVVSDQIGSPTYTYDLSKLMCDMMVSDRYGIYHATNEGYCSWAEFAAFIFKEANIEMKINPITTMEYRKLVPNQADRPYNSRMSKESLSKAGFKRLPSWQDATSRYIHNELKISNK</sequence>
<dbReference type="PANTHER" id="PTHR10491">
    <property type="entry name" value="DTDP-4-DEHYDRORHAMNOSE REDUCTASE"/>
    <property type="match status" value="1"/>
</dbReference>
<dbReference type="GO" id="GO:0019305">
    <property type="term" value="P:dTDP-rhamnose biosynthetic process"/>
    <property type="evidence" value="ECO:0007669"/>
    <property type="project" value="UniProtKB-UniPathway"/>
</dbReference>
<dbReference type="InterPro" id="IPR036291">
    <property type="entry name" value="NAD(P)-bd_dom_sf"/>
</dbReference>
<dbReference type="PANTHER" id="PTHR10491:SF4">
    <property type="entry name" value="METHIONINE ADENOSYLTRANSFERASE 2 SUBUNIT BETA"/>
    <property type="match status" value="1"/>
</dbReference>
<dbReference type="GO" id="GO:0008831">
    <property type="term" value="F:dTDP-4-dehydrorhamnose reductase activity"/>
    <property type="evidence" value="ECO:0007669"/>
    <property type="project" value="UniProtKB-EC"/>
</dbReference>
<keyword evidence="6 8" id="KW-0560">Oxidoreductase</keyword>
<name>A0A7M1XIR2_9SPIR</name>
<organism evidence="8 9">
    <name type="scientific">Treponema rectale</name>
    <dbReference type="NCBI Taxonomy" id="744512"/>
    <lineage>
        <taxon>Bacteria</taxon>
        <taxon>Pseudomonadati</taxon>
        <taxon>Spirochaetota</taxon>
        <taxon>Spirochaetia</taxon>
        <taxon>Spirochaetales</taxon>
        <taxon>Treponemataceae</taxon>
        <taxon>Treponema</taxon>
    </lineage>
</organism>
<dbReference type="SUPFAM" id="SSF51735">
    <property type="entry name" value="NAD(P)-binding Rossmann-fold domains"/>
    <property type="match status" value="1"/>
</dbReference>
<dbReference type="Proteomes" id="UP000593591">
    <property type="component" value="Chromosome"/>
</dbReference>
<comment type="function">
    <text evidence="6">Catalyzes the reduction of dTDP-6-deoxy-L-lyxo-4-hexulose to yield dTDP-L-rhamnose.</text>
</comment>
<evidence type="ECO:0000256" key="2">
    <source>
        <dbReference type="ARBA" id="ARBA00010944"/>
    </source>
</evidence>
<dbReference type="AlphaFoldDB" id="A0A7M1XIR2"/>
<protein>
    <recommendedName>
        <fullName evidence="4 6">dTDP-4-dehydrorhamnose reductase</fullName>
        <ecNumber evidence="3 6">1.1.1.133</ecNumber>
    </recommendedName>
</protein>
<dbReference type="UniPathway" id="UPA00124"/>
<gene>
    <name evidence="8" type="primary">rfbD</name>
    <name evidence="8" type="ORF">DYE49_02325</name>
</gene>
<comment type="catalytic activity">
    <reaction evidence="5">
        <text>dTDP-beta-L-rhamnose + NADP(+) = dTDP-4-dehydro-beta-L-rhamnose + NADPH + H(+)</text>
        <dbReference type="Rhea" id="RHEA:21796"/>
        <dbReference type="ChEBI" id="CHEBI:15378"/>
        <dbReference type="ChEBI" id="CHEBI:57510"/>
        <dbReference type="ChEBI" id="CHEBI:57783"/>
        <dbReference type="ChEBI" id="CHEBI:58349"/>
        <dbReference type="ChEBI" id="CHEBI:62830"/>
        <dbReference type="EC" id="1.1.1.133"/>
    </reaction>
</comment>